<dbReference type="InterPro" id="IPR019775">
    <property type="entry name" value="WD40_repeat_CS"/>
</dbReference>
<feature type="region of interest" description="Disordered" evidence="5">
    <location>
        <begin position="328"/>
        <end position="354"/>
    </location>
</feature>
<dbReference type="AlphaFoldDB" id="A0A7E6DIA1"/>
<dbReference type="InParanoid" id="A0A7E6DIA1"/>
<dbReference type="FunCoup" id="A0A7E6DIA1">
    <property type="interactions" value="33"/>
</dbReference>
<dbReference type="PROSITE" id="PS50082">
    <property type="entry name" value="WD_REPEATS_2"/>
    <property type="match status" value="5"/>
</dbReference>
<sequence>MAAQREGITPPLRVLEEALGLGLTTAGDVEDAVAAEGTYYLEQVTITEASEDDDFEYEEIPDDNFSIPEGEEDLTKAMQMFQEQVTDSQILEQKTVLPSKREVPEVIEDFLCNFLIKMGMTRTLDCFQSEWYELIQKGVTEVSGAGNVPDVYSQNMLLENENKNLKKDLKHYKQAADKAREDLLKTQKERDFHRMHHKRIVQEKNKLINDLKGLKLHYASYEPTIRVLLEKHQTLLKQKMMTSLERDKAAKKVCLLRRCRINYTPTAMSKSYNQGSGPGTKFKLMEPGNSYQASKIRVVSDSEKNCEAEDPTQKGLLREVREQTKYKTRMKDNTKDTEFPTDMPPNPNLYSRKENNFPEKLGYRLKTIYKLHELPVSCIIMHPHKDILVSCSEDRLWKAMGLSKAKVLVTGTGHTDWLSNCCLHPSGNKLATSSGDTTVKLWDLSKGNCILTLEGHKHAVWSCTWHSCGDFVASSSLDTTSKIWDVNSERCRCTLYGHTDSVNSIEFFLCSNTLLTGSADKSLSIWDARTGQCEQSLYGHMHSINDATFNPRDHIIASCDSCGVIKLWDFRKLLPIVSIDVGPSPGNEVNFDSSGQLLAQASDSGVIHLLDLKSGQIHKLMGHEDEVHTVAFSQDTERLFSGGSEGTVRMWS</sequence>
<dbReference type="InterPro" id="IPR001680">
    <property type="entry name" value="WD40_rpt"/>
</dbReference>
<dbReference type="Pfam" id="PF00400">
    <property type="entry name" value="WD40"/>
    <property type="match status" value="6"/>
</dbReference>
<dbReference type="Proteomes" id="UP000504628">
    <property type="component" value="Chromosome 4"/>
</dbReference>
<keyword evidence="1 3" id="KW-0853">WD repeat</keyword>
<evidence type="ECO:0000313" key="7">
    <source>
        <dbReference type="RefSeq" id="XP_035878778.1"/>
    </source>
</evidence>
<organism evidence="6 7">
    <name type="scientific">Phyllostomus discolor</name>
    <name type="common">pale spear-nosed bat</name>
    <dbReference type="NCBI Taxonomy" id="89673"/>
    <lineage>
        <taxon>Eukaryota</taxon>
        <taxon>Metazoa</taxon>
        <taxon>Chordata</taxon>
        <taxon>Craniata</taxon>
        <taxon>Vertebrata</taxon>
        <taxon>Euteleostomi</taxon>
        <taxon>Mammalia</taxon>
        <taxon>Eutheria</taxon>
        <taxon>Laurasiatheria</taxon>
        <taxon>Chiroptera</taxon>
        <taxon>Yangochiroptera</taxon>
        <taxon>Phyllostomidae</taxon>
        <taxon>Phyllostominae</taxon>
        <taxon>Phyllostomus</taxon>
    </lineage>
</organism>
<dbReference type="FunFam" id="2.130.10.10:FF:000787">
    <property type="entry name" value="sperm-associated antigen 16 protein"/>
    <property type="match status" value="1"/>
</dbReference>
<dbReference type="PANTHER" id="PTHR14604:SF3">
    <property type="entry name" value="SPERM-ASSOCIATED ANTIGEN 16 PROTEIN"/>
    <property type="match status" value="1"/>
</dbReference>
<feature type="repeat" description="WD" evidence="3">
    <location>
        <begin position="411"/>
        <end position="452"/>
    </location>
</feature>
<feature type="compositionally biased region" description="Basic and acidic residues" evidence="5">
    <location>
        <begin position="328"/>
        <end position="338"/>
    </location>
</feature>
<protein>
    <submittedName>
        <fullName evidence="7">Sperm-associated antigen 16 protein isoform X1</fullName>
    </submittedName>
</protein>
<dbReference type="GO" id="GO:1990716">
    <property type="term" value="C:axonemal central apparatus"/>
    <property type="evidence" value="ECO:0007669"/>
    <property type="project" value="TreeGrafter"/>
</dbReference>
<evidence type="ECO:0000256" key="1">
    <source>
        <dbReference type="ARBA" id="ARBA00022574"/>
    </source>
</evidence>
<gene>
    <name evidence="7" type="primary">SPAG16</name>
</gene>
<dbReference type="SMART" id="SM00320">
    <property type="entry name" value="WD40"/>
    <property type="match status" value="7"/>
</dbReference>
<dbReference type="PRINTS" id="PR00320">
    <property type="entry name" value="GPROTEINBRPT"/>
</dbReference>
<keyword evidence="2" id="KW-0677">Repeat</keyword>
<dbReference type="Gene3D" id="2.130.10.10">
    <property type="entry name" value="YVTN repeat-like/Quinoprotein amine dehydrogenase"/>
    <property type="match status" value="2"/>
</dbReference>
<evidence type="ECO:0000256" key="5">
    <source>
        <dbReference type="SAM" id="MobiDB-lite"/>
    </source>
</evidence>
<dbReference type="GO" id="GO:0035082">
    <property type="term" value="P:axoneme assembly"/>
    <property type="evidence" value="ECO:0007669"/>
    <property type="project" value="TreeGrafter"/>
</dbReference>
<reference evidence="7" key="1">
    <citation type="submission" date="2025-08" db="UniProtKB">
        <authorList>
            <consortium name="RefSeq"/>
        </authorList>
    </citation>
    <scope>IDENTIFICATION</scope>
    <source>
        <tissue evidence="7">Muscle</tissue>
    </source>
</reference>
<evidence type="ECO:0000256" key="3">
    <source>
        <dbReference type="PROSITE-ProRule" id="PRU00221"/>
    </source>
</evidence>
<feature type="repeat" description="WD" evidence="3">
    <location>
        <begin position="537"/>
        <end position="571"/>
    </location>
</feature>
<keyword evidence="4" id="KW-0175">Coiled coil</keyword>
<dbReference type="InterPro" id="IPR015943">
    <property type="entry name" value="WD40/YVTN_repeat-like_dom_sf"/>
</dbReference>
<accession>A0A7E6DIA1</accession>
<dbReference type="PROSITE" id="PS50294">
    <property type="entry name" value="WD_REPEATS_REGION"/>
    <property type="match status" value="5"/>
</dbReference>
<dbReference type="OrthoDB" id="538223at2759"/>
<dbReference type="PANTHER" id="PTHR14604">
    <property type="entry name" value="WD40 REPEAT PF20"/>
    <property type="match status" value="1"/>
</dbReference>
<dbReference type="CDD" id="cd00200">
    <property type="entry name" value="WD40"/>
    <property type="match status" value="1"/>
</dbReference>
<dbReference type="InterPro" id="IPR036322">
    <property type="entry name" value="WD40_repeat_dom_sf"/>
</dbReference>
<feature type="repeat" description="WD" evidence="3">
    <location>
        <begin position="620"/>
        <end position="652"/>
    </location>
</feature>
<dbReference type="InterPro" id="IPR050995">
    <property type="entry name" value="WD-F-box_domain-protein"/>
</dbReference>
<dbReference type="SUPFAM" id="SSF50978">
    <property type="entry name" value="WD40 repeat-like"/>
    <property type="match status" value="1"/>
</dbReference>
<proteinExistence type="predicted"/>
<dbReference type="RefSeq" id="XP_035878778.1">
    <property type="nucleotide sequence ID" value="XM_036022885.1"/>
</dbReference>
<name>A0A7E6DIA1_9CHIR</name>
<dbReference type="InterPro" id="IPR020472">
    <property type="entry name" value="WD40_PAC1"/>
</dbReference>
<evidence type="ECO:0000313" key="6">
    <source>
        <dbReference type="Proteomes" id="UP000504628"/>
    </source>
</evidence>
<dbReference type="FunFam" id="2.130.10.10:FF:001413">
    <property type="entry name" value="sperm-associated antigen 16 protein"/>
    <property type="match status" value="1"/>
</dbReference>
<evidence type="ECO:0000256" key="4">
    <source>
        <dbReference type="SAM" id="Coils"/>
    </source>
</evidence>
<evidence type="ECO:0000256" key="2">
    <source>
        <dbReference type="ARBA" id="ARBA00022737"/>
    </source>
</evidence>
<feature type="repeat" description="WD" evidence="3">
    <location>
        <begin position="495"/>
        <end position="536"/>
    </location>
</feature>
<dbReference type="PROSITE" id="PS00678">
    <property type="entry name" value="WD_REPEATS_1"/>
    <property type="match status" value="3"/>
</dbReference>
<dbReference type="GeneID" id="114494405"/>
<keyword evidence="6" id="KW-1185">Reference proteome</keyword>
<dbReference type="CTD" id="79582"/>
<feature type="coiled-coil region" evidence="4">
    <location>
        <begin position="155"/>
        <end position="189"/>
    </location>
</feature>
<feature type="repeat" description="WD" evidence="3">
    <location>
        <begin position="453"/>
        <end position="494"/>
    </location>
</feature>